<dbReference type="PANTHER" id="PTHR13421">
    <property type="entry name" value="SNRNA-ACTIVATING PROTEIN COMPLEX SUBUNIT 3"/>
    <property type="match status" value="1"/>
</dbReference>
<evidence type="ECO:0000256" key="4">
    <source>
        <dbReference type="ARBA" id="ARBA00023125"/>
    </source>
</evidence>
<dbReference type="GO" id="GO:0042796">
    <property type="term" value="P:snRNA transcription by RNA polymerase III"/>
    <property type="evidence" value="ECO:0007669"/>
    <property type="project" value="TreeGrafter"/>
</dbReference>
<comment type="caution">
    <text evidence="8">The sequence shown here is derived from an EMBL/GenBank/DDBJ whole genome shotgun (WGS) entry which is preliminary data.</text>
</comment>
<dbReference type="GO" id="GO:0042795">
    <property type="term" value="P:snRNA transcription by RNA polymerase II"/>
    <property type="evidence" value="ECO:0007669"/>
    <property type="project" value="TreeGrafter"/>
</dbReference>
<proteinExistence type="inferred from homology"/>
<comment type="subcellular location">
    <subcellularLocation>
        <location evidence="1">Nucleus</location>
    </subcellularLocation>
</comment>
<dbReference type="AlphaFoldDB" id="A0A812KLH1"/>
<dbReference type="GO" id="GO:0001046">
    <property type="term" value="F:core promoter sequence-specific DNA binding"/>
    <property type="evidence" value="ECO:0007669"/>
    <property type="project" value="TreeGrafter"/>
</dbReference>
<reference evidence="8" key="1">
    <citation type="submission" date="2021-02" db="EMBL/GenBank/DDBJ databases">
        <authorList>
            <person name="Dougan E. K."/>
            <person name="Rhodes N."/>
            <person name="Thang M."/>
            <person name="Chan C."/>
        </authorList>
    </citation>
    <scope>NUCLEOTIDE SEQUENCE</scope>
</reference>
<keyword evidence="9" id="KW-1185">Reference proteome</keyword>
<evidence type="ECO:0000256" key="5">
    <source>
        <dbReference type="ARBA" id="ARBA00023163"/>
    </source>
</evidence>
<organism evidence="8 9">
    <name type="scientific">Symbiodinium natans</name>
    <dbReference type="NCBI Taxonomy" id="878477"/>
    <lineage>
        <taxon>Eukaryota</taxon>
        <taxon>Sar</taxon>
        <taxon>Alveolata</taxon>
        <taxon>Dinophyceae</taxon>
        <taxon>Suessiales</taxon>
        <taxon>Symbiodiniaceae</taxon>
        <taxon>Symbiodinium</taxon>
    </lineage>
</organism>
<dbReference type="GO" id="GO:0005634">
    <property type="term" value="C:nucleus"/>
    <property type="evidence" value="ECO:0007669"/>
    <property type="project" value="UniProtKB-SubCell"/>
</dbReference>
<dbReference type="PANTHER" id="PTHR13421:SF16">
    <property type="entry name" value="SNRNA-ACTIVATING PROTEIN COMPLEX SUBUNIT 3"/>
    <property type="match status" value="1"/>
</dbReference>
<protein>
    <submittedName>
        <fullName evidence="8">SNAPC3 protein</fullName>
    </submittedName>
</protein>
<keyword evidence="3" id="KW-0805">Transcription regulation</keyword>
<dbReference type="GO" id="GO:0003681">
    <property type="term" value="F:bent DNA binding"/>
    <property type="evidence" value="ECO:0007669"/>
    <property type="project" value="TreeGrafter"/>
</dbReference>
<evidence type="ECO:0000256" key="6">
    <source>
        <dbReference type="ARBA" id="ARBA00023242"/>
    </source>
</evidence>
<dbReference type="Pfam" id="PF12251">
    <property type="entry name" value="SNAPC3"/>
    <property type="match status" value="1"/>
</dbReference>
<dbReference type="Proteomes" id="UP000604046">
    <property type="component" value="Unassembled WGS sequence"/>
</dbReference>
<name>A0A812KLH1_9DINO</name>
<gene>
    <name evidence="8" type="primary">SNAPC3</name>
    <name evidence="8" type="ORF">SNAT2548_LOCUS9190</name>
</gene>
<sequence length="377" mass="42465">MATAQLLERPSGGSSAPAGAHHLEHRFSHPCRSGDRDVIAWSRKVWGLINQLSSCDGFEDVDIETKDTQAHHVPSEAGEDAWSSHAETEALLRWRDISPWHPGNEKVPVAENAVCSDPHGHCTRRLLEQLSGRRSLLGNGASSDSHEAASSIPEESKLSAQDVVVTVLLHDCKGVKEQEHDILASQTLEDLRDAFYFVGDLMYDGPTRLASACMFIDGVFYVDKRQASAGGYVDYSVELIEWLQTLNFPLRDAKSRSMSIRICDLEAIPFGEPCCFIRQGDIEHHMYFTGARLINQKVDCPLREGYPCLIWMRKYHRRRCVACLLNFASWVVLDSSRCPFNPAHFCTFCFNHFSEKRDGTYLLPADYKAFPYLHDEG</sequence>
<accession>A0A812KLH1</accession>
<evidence type="ECO:0000313" key="9">
    <source>
        <dbReference type="Proteomes" id="UP000604046"/>
    </source>
</evidence>
<dbReference type="EMBL" id="CAJNDS010000702">
    <property type="protein sequence ID" value="CAE7229077.1"/>
    <property type="molecule type" value="Genomic_DNA"/>
</dbReference>
<dbReference type="InterPro" id="IPR022042">
    <property type="entry name" value="snRNA-activating_su3"/>
</dbReference>
<evidence type="ECO:0000256" key="7">
    <source>
        <dbReference type="SAM" id="MobiDB-lite"/>
    </source>
</evidence>
<evidence type="ECO:0000313" key="8">
    <source>
        <dbReference type="EMBL" id="CAE7229077.1"/>
    </source>
</evidence>
<dbReference type="GO" id="GO:0000978">
    <property type="term" value="F:RNA polymerase II cis-regulatory region sequence-specific DNA binding"/>
    <property type="evidence" value="ECO:0007669"/>
    <property type="project" value="TreeGrafter"/>
</dbReference>
<keyword evidence="4" id="KW-0238">DNA-binding</keyword>
<keyword evidence="6" id="KW-0539">Nucleus</keyword>
<keyword evidence="5" id="KW-0804">Transcription</keyword>
<feature type="region of interest" description="Disordered" evidence="7">
    <location>
        <begin position="1"/>
        <end position="21"/>
    </location>
</feature>
<comment type="similarity">
    <text evidence="2">Belongs to the SNAPC3/SRD2 family.</text>
</comment>
<dbReference type="OrthoDB" id="46583at2759"/>
<dbReference type="GO" id="GO:0001006">
    <property type="term" value="F:RNA polymerase III type 3 promoter sequence-specific DNA binding"/>
    <property type="evidence" value="ECO:0007669"/>
    <property type="project" value="TreeGrafter"/>
</dbReference>
<evidence type="ECO:0000256" key="3">
    <source>
        <dbReference type="ARBA" id="ARBA00023015"/>
    </source>
</evidence>
<evidence type="ECO:0000256" key="2">
    <source>
        <dbReference type="ARBA" id="ARBA00010410"/>
    </source>
</evidence>
<dbReference type="GO" id="GO:0019185">
    <property type="term" value="C:snRNA-activating protein complex"/>
    <property type="evidence" value="ECO:0007669"/>
    <property type="project" value="TreeGrafter"/>
</dbReference>
<evidence type="ECO:0000256" key="1">
    <source>
        <dbReference type="ARBA" id="ARBA00004123"/>
    </source>
</evidence>